<dbReference type="Proteomes" id="UP000286045">
    <property type="component" value="Unassembled WGS sequence"/>
</dbReference>
<gene>
    <name evidence="2" type="ORF">EKO27_g3222</name>
</gene>
<dbReference type="EMBL" id="RYZI01000066">
    <property type="protein sequence ID" value="RWA11919.1"/>
    <property type="molecule type" value="Genomic_DNA"/>
</dbReference>
<feature type="compositionally biased region" description="Polar residues" evidence="1">
    <location>
        <begin position="223"/>
        <end position="236"/>
    </location>
</feature>
<name>A0A439DBY2_9PEZI</name>
<sequence length="356" mass="39685">MCIKTYKYFSRCDHVTTTLTTCPTYHKQQAATGGFFGSLFRRSVKKKKDCGKVVPHHLQNEAYCQACSVKRERFRARELGQGALRVRKQGLQEVFQEERKEAARTALHKVKKQWRKSNHDVIHVESSVWLANLYDHPETLAKKDAYAREAACAPAFSPPTHEKSAAGERGESERVETRTSQGKDEEGRKQRGVGAGYSGRFANNSLSIPPAVGLPPGPRRSNRSSAAGAQGKTQATERPKLRHKPGRVHNSASIHSKSKQQRAIPSQDRAAAEAALEARVVEQHTAPTREHVGHWRTDPSRWETGKATISNLIEKTKERASWSSDDSDSGSFVCKTSRVISDQQAQSTGARRSHRK</sequence>
<proteinExistence type="predicted"/>
<feature type="compositionally biased region" description="Polar residues" evidence="1">
    <location>
        <begin position="338"/>
        <end position="350"/>
    </location>
</feature>
<organism evidence="2 3">
    <name type="scientific">Xylaria grammica</name>
    <dbReference type="NCBI Taxonomy" id="363999"/>
    <lineage>
        <taxon>Eukaryota</taxon>
        <taxon>Fungi</taxon>
        <taxon>Dikarya</taxon>
        <taxon>Ascomycota</taxon>
        <taxon>Pezizomycotina</taxon>
        <taxon>Sordariomycetes</taxon>
        <taxon>Xylariomycetidae</taxon>
        <taxon>Xylariales</taxon>
        <taxon>Xylariaceae</taxon>
        <taxon>Xylaria</taxon>
    </lineage>
</organism>
<dbReference type="AlphaFoldDB" id="A0A439DBY2"/>
<evidence type="ECO:0000256" key="1">
    <source>
        <dbReference type="SAM" id="MobiDB-lite"/>
    </source>
</evidence>
<evidence type="ECO:0000313" key="2">
    <source>
        <dbReference type="EMBL" id="RWA11919.1"/>
    </source>
</evidence>
<protein>
    <submittedName>
        <fullName evidence="2">Uncharacterized protein</fullName>
    </submittedName>
</protein>
<keyword evidence="3" id="KW-1185">Reference proteome</keyword>
<feature type="compositionally biased region" description="Basic and acidic residues" evidence="1">
    <location>
        <begin position="279"/>
        <end position="304"/>
    </location>
</feature>
<feature type="region of interest" description="Disordered" evidence="1">
    <location>
        <begin position="154"/>
        <end position="356"/>
    </location>
</feature>
<evidence type="ECO:0000313" key="3">
    <source>
        <dbReference type="Proteomes" id="UP000286045"/>
    </source>
</evidence>
<comment type="caution">
    <text evidence="2">The sequence shown here is derived from an EMBL/GenBank/DDBJ whole genome shotgun (WGS) entry which is preliminary data.</text>
</comment>
<reference evidence="2 3" key="1">
    <citation type="submission" date="2018-12" db="EMBL/GenBank/DDBJ databases">
        <title>Draft genome sequence of Xylaria grammica IHI A82.</title>
        <authorList>
            <person name="Buettner E."/>
            <person name="Kellner H."/>
        </authorList>
    </citation>
    <scope>NUCLEOTIDE SEQUENCE [LARGE SCALE GENOMIC DNA]</scope>
    <source>
        <strain evidence="2 3">IHI A82</strain>
    </source>
</reference>
<feature type="compositionally biased region" description="Basic and acidic residues" evidence="1">
    <location>
        <begin position="160"/>
        <end position="189"/>
    </location>
</feature>
<accession>A0A439DBY2</accession>